<dbReference type="PROSITE" id="PS51733">
    <property type="entry name" value="BPL_LPL_CATALYTIC"/>
    <property type="match status" value="1"/>
</dbReference>
<dbReference type="UniPathway" id="UPA00538">
    <property type="reaction ID" value="UER00592"/>
</dbReference>
<evidence type="ECO:0000313" key="12">
    <source>
        <dbReference type="EMBL" id="TCV88169.1"/>
    </source>
</evidence>
<evidence type="ECO:0000256" key="4">
    <source>
        <dbReference type="ARBA" id="ARBA00023315"/>
    </source>
</evidence>
<dbReference type="InterPro" id="IPR020605">
    <property type="entry name" value="Octanoyltransferase_CS"/>
</dbReference>
<comment type="subcellular location">
    <subcellularLocation>
        <location evidence="6">Cytoplasm</location>
    </subcellularLocation>
</comment>
<proteinExistence type="inferred from homology"/>
<protein>
    <recommendedName>
        <fullName evidence="6 7">Octanoyltransferase</fullName>
        <ecNumber evidence="6 7">2.3.1.181</ecNumber>
    </recommendedName>
    <alternativeName>
        <fullName evidence="6">Lipoate-protein ligase B</fullName>
    </alternativeName>
    <alternativeName>
        <fullName evidence="6">Lipoyl/octanoyl transferase</fullName>
    </alternativeName>
    <alternativeName>
        <fullName evidence="6">Octanoyl-[acyl-carrier-protein]-protein N-octanoyltransferase</fullName>
    </alternativeName>
</protein>
<gene>
    <name evidence="6" type="primary">lipB</name>
    <name evidence="12" type="ORF">EDC63_104126</name>
</gene>
<comment type="similarity">
    <text evidence="6 7">Belongs to the LipB family.</text>
</comment>
<dbReference type="InterPro" id="IPR004143">
    <property type="entry name" value="BPL_LPL_catalytic"/>
</dbReference>
<feature type="binding site" evidence="6 9">
    <location>
        <begin position="66"/>
        <end position="73"/>
    </location>
    <ligand>
        <name>substrate</name>
    </ligand>
</feature>
<organism evidence="12 13">
    <name type="scientific">Sulfurirhabdus autotrophica</name>
    <dbReference type="NCBI Taxonomy" id="1706046"/>
    <lineage>
        <taxon>Bacteria</taxon>
        <taxon>Pseudomonadati</taxon>
        <taxon>Pseudomonadota</taxon>
        <taxon>Betaproteobacteria</taxon>
        <taxon>Nitrosomonadales</taxon>
        <taxon>Sulfuricellaceae</taxon>
        <taxon>Sulfurirhabdus</taxon>
    </lineage>
</organism>
<dbReference type="FunFam" id="3.30.930.10:FF:000020">
    <property type="entry name" value="Octanoyltransferase"/>
    <property type="match status" value="1"/>
</dbReference>
<dbReference type="InterPro" id="IPR000544">
    <property type="entry name" value="Octanoyltransferase"/>
</dbReference>
<reference evidence="12 13" key="1">
    <citation type="submission" date="2019-03" db="EMBL/GenBank/DDBJ databases">
        <title>Genomic Encyclopedia of Type Strains, Phase IV (KMG-IV): sequencing the most valuable type-strain genomes for metagenomic binning, comparative biology and taxonomic classification.</title>
        <authorList>
            <person name="Goeker M."/>
        </authorList>
    </citation>
    <scope>NUCLEOTIDE SEQUENCE [LARGE SCALE GENOMIC DNA]</scope>
    <source>
        <strain evidence="12 13">DSM 100309</strain>
    </source>
</reference>
<comment type="caution">
    <text evidence="12">The sequence shown here is derived from an EMBL/GenBank/DDBJ whole genome shotgun (WGS) entry which is preliminary data.</text>
</comment>
<evidence type="ECO:0000256" key="7">
    <source>
        <dbReference type="PIRNR" id="PIRNR016262"/>
    </source>
</evidence>
<dbReference type="EMBL" id="SMCO01000004">
    <property type="protein sequence ID" value="TCV88169.1"/>
    <property type="molecule type" value="Genomic_DNA"/>
</dbReference>
<feature type="domain" description="BPL/LPL catalytic" evidence="11">
    <location>
        <begin position="27"/>
        <end position="199"/>
    </location>
</feature>
<dbReference type="Proteomes" id="UP000295367">
    <property type="component" value="Unassembled WGS sequence"/>
</dbReference>
<dbReference type="Gene3D" id="3.30.930.10">
    <property type="entry name" value="Bira Bifunctional Protein, Domain 2"/>
    <property type="match status" value="1"/>
</dbReference>
<keyword evidence="3 6" id="KW-0808">Transferase</keyword>
<comment type="miscellaneous">
    <text evidence="6">In the reaction, the free carboxyl group of octanoic acid is attached via an amide linkage to the epsilon-amino group of a specific lysine residue of lipoyl domains of lipoate-dependent enzymes.</text>
</comment>
<evidence type="ECO:0000256" key="6">
    <source>
        <dbReference type="HAMAP-Rule" id="MF_00013"/>
    </source>
</evidence>
<dbReference type="PANTHER" id="PTHR10993">
    <property type="entry name" value="OCTANOYLTRANSFERASE"/>
    <property type="match status" value="1"/>
</dbReference>
<evidence type="ECO:0000256" key="9">
    <source>
        <dbReference type="PIRSR" id="PIRSR016262-2"/>
    </source>
</evidence>
<dbReference type="NCBIfam" id="NF010922">
    <property type="entry name" value="PRK14342.1"/>
    <property type="match status" value="1"/>
</dbReference>
<dbReference type="NCBIfam" id="TIGR00214">
    <property type="entry name" value="lipB"/>
    <property type="match status" value="1"/>
</dbReference>
<feature type="active site" description="Acyl-thioester intermediate" evidence="6 8">
    <location>
        <position position="164"/>
    </location>
</feature>
<keyword evidence="2 6" id="KW-0963">Cytoplasm</keyword>
<feature type="binding site" evidence="6 9">
    <location>
        <begin position="133"/>
        <end position="135"/>
    </location>
    <ligand>
        <name>substrate</name>
    </ligand>
</feature>
<dbReference type="SUPFAM" id="SSF55681">
    <property type="entry name" value="Class II aaRS and biotin synthetases"/>
    <property type="match status" value="1"/>
</dbReference>
<dbReference type="Pfam" id="PF21948">
    <property type="entry name" value="LplA-B_cat"/>
    <property type="match status" value="1"/>
</dbReference>
<evidence type="ECO:0000256" key="5">
    <source>
        <dbReference type="ARBA" id="ARBA00024732"/>
    </source>
</evidence>
<evidence type="ECO:0000256" key="10">
    <source>
        <dbReference type="PIRSR" id="PIRSR016262-3"/>
    </source>
</evidence>
<dbReference type="GO" id="GO:0033819">
    <property type="term" value="F:lipoyl(octanoyl) transferase activity"/>
    <property type="evidence" value="ECO:0007669"/>
    <property type="project" value="UniProtKB-EC"/>
</dbReference>
<dbReference type="CDD" id="cd16444">
    <property type="entry name" value="LipB"/>
    <property type="match status" value="1"/>
</dbReference>
<dbReference type="GO" id="GO:0005737">
    <property type="term" value="C:cytoplasm"/>
    <property type="evidence" value="ECO:0007669"/>
    <property type="project" value="UniProtKB-SubCell"/>
</dbReference>
<comment type="function">
    <text evidence="5 6 7">Catalyzes the transfer of endogenously produced octanoic acid from octanoyl-acyl-carrier-protein onto the lipoyl domains of lipoate-dependent enzymes. Lipoyl-ACP can also act as a substrate although octanoyl-ACP is likely to be the physiological substrate.</text>
</comment>
<evidence type="ECO:0000256" key="1">
    <source>
        <dbReference type="ARBA" id="ARBA00004821"/>
    </source>
</evidence>
<dbReference type="RefSeq" id="WP_124945792.1">
    <property type="nucleotide sequence ID" value="NZ_BHVT01000019.1"/>
</dbReference>
<keyword evidence="4 6" id="KW-0012">Acyltransferase</keyword>
<evidence type="ECO:0000256" key="8">
    <source>
        <dbReference type="PIRSR" id="PIRSR016262-1"/>
    </source>
</evidence>
<feature type="site" description="Lowers pKa of active site Cys" evidence="6 10">
    <location>
        <position position="130"/>
    </location>
</feature>
<evidence type="ECO:0000259" key="11">
    <source>
        <dbReference type="PROSITE" id="PS51733"/>
    </source>
</evidence>
<evidence type="ECO:0000256" key="2">
    <source>
        <dbReference type="ARBA" id="ARBA00022490"/>
    </source>
</evidence>
<sequence>MLVKHLGMADYLATWQAMQTFTANRTAETPDELWILQHPPVYTMGLNGKPEHLPQNVQIPVVKIDRGGQITYHGPGQIVAYLLIDLKRKGIGVRELVTAMEQSVKALLSSYHIQSENLQNAPGVYVDGKKIAALGLRIKHGCSYHGLSLNVDMDLSPFLAINPCGYPGLEVTQTSELGIGDSIDLITTRLVSAIEQTLG</sequence>
<keyword evidence="13" id="KW-1185">Reference proteome</keyword>
<accession>A0A4V2W2I6</accession>
<dbReference type="PROSITE" id="PS01313">
    <property type="entry name" value="LIPB"/>
    <property type="match status" value="1"/>
</dbReference>
<feature type="binding site" evidence="6 9">
    <location>
        <begin position="146"/>
        <end position="148"/>
    </location>
    <ligand>
        <name>substrate</name>
    </ligand>
</feature>
<evidence type="ECO:0000256" key="3">
    <source>
        <dbReference type="ARBA" id="ARBA00022679"/>
    </source>
</evidence>
<dbReference type="InterPro" id="IPR045864">
    <property type="entry name" value="aa-tRNA-synth_II/BPL/LPL"/>
</dbReference>
<comment type="catalytic activity">
    <reaction evidence="6 7">
        <text>octanoyl-[ACP] + L-lysyl-[protein] = N(6)-octanoyl-L-lysyl-[protein] + holo-[ACP] + H(+)</text>
        <dbReference type="Rhea" id="RHEA:17665"/>
        <dbReference type="Rhea" id="RHEA-COMP:9636"/>
        <dbReference type="Rhea" id="RHEA-COMP:9685"/>
        <dbReference type="Rhea" id="RHEA-COMP:9752"/>
        <dbReference type="Rhea" id="RHEA-COMP:9928"/>
        <dbReference type="ChEBI" id="CHEBI:15378"/>
        <dbReference type="ChEBI" id="CHEBI:29969"/>
        <dbReference type="ChEBI" id="CHEBI:64479"/>
        <dbReference type="ChEBI" id="CHEBI:78463"/>
        <dbReference type="ChEBI" id="CHEBI:78809"/>
        <dbReference type="EC" id="2.3.1.181"/>
    </reaction>
</comment>
<dbReference type="PIRSF" id="PIRSF016262">
    <property type="entry name" value="LPLase"/>
    <property type="match status" value="1"/>
</dbReference>
<dbReference type="AlphaFoldDB" id="A0A4V2W2I6"/>
<name>A0A4V2W2I6_9PROT</name>
<dbReference type="HAMAP" id="MF_00013">
    <property type="entry name" value="LipB"/>
    <property type="match status" value="1"/>
</dbReference>
<dbReference type="EC" id="2.3.1.181" evidence="6 7"/>
<dbReference type="OrthoDB" id="9787061at2"/>
<dbReference type="PANTHER" id="PTHR10993:SF7">
    <property type="entry name" value="LIPOYLTRANSFERASE 2, MITOCHONDRIAL-RELATED"/>
    <property type="match status" value="1"/>
</dbReference>
<evidence type="ECO:0000313" key="13">
    <source>
        <dbReference type="Proteomes" id="UP000295367"/>
    </source>
</evidence>
<dbReference type="GO" id="GO:0009249">
    <property type="term" value="P:protein lipoylation"/>
    <property type="evidence" value="ECO:0007669"/>
    <property type="project" value="InterPro"/>
</dbReference>
<comment type="pathway">
    <text evidence="1 6 7">Protein modification; protein lipoylation via endogenous pathway; protein N(6)-(lipoyl)lysine from octanoyl-[acyl-carrier-protein]: step 1/2.</text>
</comment>